<dbReference type="STRING" id="671065.MetMK1DRAFT_00031950"/>
<dbReference type="Gene3D" id="3.10.20.810">
    <property type="entry name" value="Phosphoribosyl-AMP cyclohydrolase"/>
    <property type="match status" value="1"/>
</dbReference>
<feature type="binding site" evidence="7">
    <location>
        <position position="85"/>
    </location>
    <ligand>
        <name>Mg(2+)</name>
        <dbReference type="ChEBI" id="CHEBI:18420"/>
    </ligand>
</feature>
<dbReference type="GO" id="GO:0008270">
    <property type="term" value="F:zinc ion binding"/>
    <property type="evidence" value="ECO:0007669"/>
    <property type="project" value="UniProtKB-UniRule"/>
</dbReference>
<keyword evidence="3 7" id="KW-0963">Cytoplasm</keyword>
<feature type="binding site" evidence="7">
    <location>
        <position position="100"/>
    </location>
    <ligand>
        <name>Zn(2+)</name>
        <dbReference type="ChEBI" id="CHEBI:29105"/>
        <note>ligand shared between dimeric partners</note>
    </ligand>
</feature>
<feature type="binding site" evidence="7">
    <location>
        <position position="107"/>
    </location>
    <ligand>
        <name>Zn(2+)</name>
        <dbReference type="ChEBI" id="CHEBI:29105"/>
        <note>ligand shared between dimeric partners</note>
    </ligand>
</feature>
<feature type="binding site" evidence="7">
    <location>
        <position position="87"/>
    </location>
    <ligand>
        <name>Mg(2+)</name>
        <dbReference type="ChEBI" id="CHEBI:18420"/>
    </ligand>
</feature>
<evidence type="ECO:0000313" key="9">
    <source>
        <dbReference type="EMBL" id="EHP68750.1"/>
    </source>
</evidence>
<keyword evidence="5 7" id="KW-0378">Hydrolase</keyword>
<dbReference type="eggNOG" id="arCOG02676">
    <property type="taxonomic scope" value="Archaea"/>
</dbReference>
<comment type="catalytic activity">
    <reaction evidence="1 7">
        <text>1-(5-phospho-beta-D-ribosyl)-5'-AMP + H2O = 1-(5-phospho-beta-D-ribosyl)-5-[(5-phospho-beta-D-ribosylamino)methylideneamino]imidazole-4-carboxamide</text>
        <dbReference type="Rhea" id="RHEA:20049"/>
        <dbReference type="ChEBI" id="CHEBI:15377"/>
        <dbReference type="ChEBI" id="CHEBI:58435"/>
        <dbReference type="ChEBI" id="CHEBI:59457"/>
        <dbReference type="EC" id="3.5.4.19"/>
    </reaction>
</comment>
<keyword evidence="6 7" id="KW-0368">Histidine biosynthesis</keyword>
<dbReference type="RefSeq" id="WP_009075499.1">
    <property type="nucleotide sequence ID" value="NZ_JH597770.1"/>
</dbReference>
<dbReference type="GO" id="GO:0000105">
    <property type="term" value="P:L-histidine biosynthetic process"/>
    <property type="evidence" value="ECO:0007669"/>
    <property type="project" value="UniProtKB-UniRule"/>
</dbReference>
<comment type="cofactor">
    <cofactor evidence="7">
        <name>Zn(2+)</name>
        <dbReference type="ChEBI" id="CHEBI:29105"/>
    </cofactor>
    <text evidence="7">Binds 1 zinc ion per subunit.</text>
</comment>
<evidence type="ECO:0000256" key="4">
    <source>
        <dbReference type="ARBA" id="ARBA00022605"/>
    </source>
</evidence>
<gene>
    <name evidence="7" type="primary">hisI</name>
    <name evidence="9" type="ORF">MetMK1DRAFT_00031950</name>
</gene>
<keyword evidence="7" id="KW-0479">Metal-binding</keyword>
<feature type="binding site" evidence="7">
    <location>
        <position position="84"/>
    </location>
    <ligand>
        <name>Zn(2+)</name>
        <dbReference type="ChEBI" id="CHEBI:29105"/>
        <note>ligand shared between dimeric partners</note>
    </ligand>
</feature>
<dbReference type="FunFam" id="3.10.20.810:FF:000001">
    <property type="entry name" value="Histidine biosynthesis bifunctional protein HisIE"/>
    <property type="match status" value="1"/>
</dbReference>
<comment type="pathway">
    <text evidence="2 7">Amino-acid biosynthesis; L-histidine biosynthesis; L-histidine from 5-phospho-alpha-D-ribose 1-diphosphate: step 3/9.</text>
</comment>
<dbReference type="OrthoDB" id="5853at2157"/>
<comment type="subcellular location">
    <subcellularLocation>
        <location evidence="7">Cytoplasm</location>
    </subcellularLocation>
</comment>
<dbReference type="InterPro" id="IPR026660">
    <property type="entry name" value="PRA-CH"/>
</dbReference>
<evidence type="ECO:0000256" key="2">
    <source>
        <dbReference type="ARBA" id="ARBA00005169"/>
    </source>
</evidence>
<keyword evidence="7" id="KW-0862">Zinc</keyword>
<dbReference type="GO" id="GO:0004636">
    <property type="term" value="F:phosphoribosyl-ATP diphosphatase activity"/>
    <property type="evidence" value="ECO:0007669"/>
    <property type="project" value="UniProtKB-ARBA"/>
</dbReference>
<dbReference type="Pfam" id="PF01502">
    <property type="entry name" value="PRA-CH"/>
    <property type="match status" value="1"/>
</dbReference>
<dbReference type="EMBL" id="JH597770">
    <property type="protein sequence ID" value="EHP68750.1"/>
    <property type="molecule type" value="Genomic_DNA"/>
</dbReference>
<comment type="function">
    <text evidence="7">Catalyzes the hydrolysis of the adenine ring of phosphoribosyl-AMP.</text>
</comment>
<dbReference type="HOGENOM" id="CLU_048577_5_1_2"/>
<evidence type="ECO:0000313" key="10">
    <source>
        <dbReference type="Proteomes" id="UP000003980"/>
    </source>
</evidence>
<evidence type="ECO:0000256" key="6">
    <source>
        <dbReference type="ARBA" id="ARBA00023102"/>
    </source>
</evidence>
<comment type="subunit">
    <text evidence="7">Homodimer.</text>
</comment>
<comment type="cofactor">
    <cofactor evidence="7">
        <name>Mg(2+)</name>
        <dbReference type="ChEBI" id="CHEBI:18420"/>
    </cofactor>
    <text evidence="7">Binds 1 Mg(2+) ion per subunit.</text>
</comment>
<keyword evidence="4 7" id="KW-0028">Amino-acid biosynthesis</keyword>
<dbReference type="PANTHER" id="PTHR42945">
    <property type="entry name" value="HISTIDINE BIOSYNTHESIS BIFUNCTIONAL PROTEIN"/>
    <property type="match status" value="1"/>
</dbReference>
<comment type="similarity">
    <text evidence="7">Belongs to the PRA-CH family.</text>
</comment>
<dbReference type="GO" id="GO:0000287">
    <property type="term" value="F:magnesium ion binding"/>
    <property type="evidence" value="ECO:0007669"/>
    <property type="project" value="UniProtKB-UniRule"/>
</dbReference>
<accession>H2C9C4</accession>
<dbReference type="Proteomes" id="UP000003980">
    <property type="component" value="Unassembled WGS sequence"/>
</dbReference>
<name>H2C9C4_9CREN</name>
<keyword evidence="10" id="KW-1185">Reference proteome</keyword>
<evidence type="ECO:0000259" key="8">
    <source>
        <dbReference type="Pfam" id="PF01502"/>
    </source>
</evidence>
<dbReference type="SUPFAM" id="SSF141734">
    <property type="entry name" value="HisI-like"/>
    <property type="match status" value="1"/>
</dbReference>
<dbReference type="AlphaFoldDB" id="H2C9C4"/>
<evidence type="ECO:0000256" key="1">
    <source>
        <dbReference type="ARBA" id="ARBA00000024"/>
    </source>
</evidence>
<feature type="binding site" evidence="7">
    <location>
        <position position="83"/>
    </location>
    <ligand>
        <name>Mg(2+)</name>
        <dbReference type="ChEBI" id="CHEBI:18420"/>
    </ligand>
</feature>
<evidence type="ECO:0000256" key="3">
    <source>
        <dbReference type="ARBA" id="ARBA00022490"/>
    </source>
</evidence>
<dbReference type="GO" id="GO:0004635">
    <property type="term" value="F:phosphoribosyl-AMP cyclohydrolase activity"/>
    <property type="evidence" value="ECO:0007669"/>
    <property type="project" value="UniProtKB-UniRule"/>
</dbReference>
<sequence length="118" mass="13476">MRVEEAEVLASKLNFRHEEGTVIAVVQHFETKEVLMVGNMNKEAFIKTLTTGLLHFWSLSRKRIWLKGETSGNFQEVVQVKVDCDEDSVVVLVRPRGPICHTGNRTCFYRELSDLKGP</sequence>
<dbReference type="NCBIfam" id="NF000768">
    <property type="entry name" value="PRK00051.1"/>
    <property type="match status" value="1"/>
</dbReference>
<dbReference type="UniPathway" id="UPA00031">
    <property type="reaction ID" value="UER00008"/>
</dbReference>
<feature type="domain" description="Phosphoribosyl-AMP cyclohydrolase" evidence="8">
    <location>
        <begin position="36"/>
        <end position="109"/>
    </location>
</feature>
<dbReference type="GO" id="GO:0005737">
    <property type="term" value="C:cytoplasm"/>
    <property type="evidence" value="ECO:0007669"/>
    <property type="project" value="UniProtKB-SubCell"/>
</dbReference>
<protein>
    <recommendedName>
        <fullName evidence="7">Phosphoribosyl-AMP cyclohydrolase</fullName>
        <shortName evidence="7">PRA-CH</shortName>
        <ecNumber evidence="7">3.5.4.19</ecNumber>
    </recommendedName>
</protein>
<reference evidence="9 10" key="1">
    <citation type="submission" date="2012-01" db="EMBL/GenBank/DDBJ databases">
        <title>Improved High-Quality Draft sequence of Metallosphaera yellowstonensis MK1.</title>
        <authorList>
            <consortium name="US DOE Joint Genome Institute"/>
            <person name="Lucas S."/>
            <person name="Han J."/>
            <person name="Cheng J.-F."/>
            <person name="Goodwin L."/>
            <person name="Pitluck S."/>
            <person name="Peters L."/>
            <person name="Teshima H."/>
            <person name="Detter J.C."/>
            <person name="Han C."/>
            <person name="Tapia R."/>
            <person name="Land M."/>
            <person name="Hauser L."/>
            <person name="Kyrpides N."/>
            <person name="Kozubal M."/>
            <person name="Macur R.E."/>
            <person name="Jay Z."/>
            <person name="Inskeep W."/>
            <person name="Woyke T."/>
        </authorList>
    </citation>
    <scope>NUCLEOTIDE SEQUENCE [LARGE SCALE GENOMIC DNA]</scope>
    <source>
        <strain evidence="9 10">MK1</strain>
    </source>
</reference>
<evidence type="ECO:0000256" key="5">
    <source>
        <dbReference type="ARBA" id="ARBA00022801"/>
    </source>
</evidence>
<dbReference type="PANTHER" id="PTHR42945:SF1">
    <property type="entry name" value="HISTIDINE BIOSYNTHESIS BIFUNCTIONAL PROTEIN HIS7"/>
    <property type="match status" value="1"/>
</dbReference>
<evidence type="ECO:0000256" key="7">
    <source>
        <dbReference type="HAMAP-Rule" id="MF_01021"/>
    </source>
</evidence>
<organism evidence="9 10">
    <name type="scientific">Metallosphaera yellowstonensis MK1</name>
    <dbReference type="NCBI Taxonomy" id="671065"/>
    <lineage>
        <taxon>Archaea</taxon>
        <taxon>Thermoproteota</taxon>
        <taxon>Thermoprotei</taxon>
        <taxon>Sulfolobales</taxon>
        <taxon>Sulfolobaceae</taxon>
        <taxon>Metallosphaera</taxon>
    </lineage>
</organism>
<dbReference type="InterPro" id="IPR038019">
    <property type="entry name" value="PRib_AMP_CycHydrolase_sf"/>
</dbReference>
<dbReference type="EC" id="3.5.4.19" evidence="7"/>
<keyword evidence="7" id="KW-0460">Magnesium</keyword>
<dbReference type="HAMAP" id="MF_01021">
    <property type="entry name" value="HisI"/>
    <property type="match status" value="1"/>
</dbReference>
<proteinExistence type="inferred from homology"/>
<dbReference type="InterPro" id="IPR002496">
    <property type="entry name" value="PRib_AMP_CycHydrolase_dom"/>
</dbReference>